<evidence type="ECO:0000313" key="1">
    <source>
        <dbReference type="EMBL" id="PIZ43316.1"/>
    </source>
</evidence>
<dbReference type="EMBL" id="PFNJ01000030">
    <property type="protein sequence ID" value="PIZ43316.1"/>
    <property type="molecule type" value="Genomic_DNA"/>
</dbReference>
<organism evidence="1 2">
    <name type="scientific">candidate division WWE3 bacterium CG_4_10_14_0_2_um_filter_42_8</name>
    <dbReference type="NCBI Taxonomy" id="1975074"/>
    <lineage>
        <taxon>Bacteria</taxon>
        <taxon>Katanobacteria</taxon>
    </lineage>
</organism>
<proteinExistence type="predicted"/>
<evidence type="ECO:0000313" key="2">
    <source>
        <dbReference type="Proteomes" id="UP000230970"/>
    </source>
</evidence>
<name>A0A2M7TDU3_UNCKA</name>
<accession>A0A2M7TDU3</accession>
<reference evidence="2" key="1">
    <citation type="submission" date="2017-09" db="EMBL/GenBank/DDBJ databases">
        <title>Depth-based differentiation of microbial function through sediment-hosted aquifers and enrichment of novel symbionts in the deep terrestrial subsurface.</title>
        <authorList>
            <person name="Probst A.J."/>
            <person name="Ladd B."/>
            <person name="Jarett J.K."/>
            <person name="Geller-Mcgrath D.E."/>
            <person name="Sieber C.M.K."/>
            <person name="Emerson J.B."/>
            <person name="Anantharaman K."/>
            <person name="Thomas B.C."/>
            <person name="Malmstrom R."/>
            <person name="Stieglmeier M."/>
            <person name="Klingl A."/>
            <person name="Woyke T."/>
            <person name="Ryan C.M."/>
            <person name="Banfield J.F."/>
        </authorList>
    </citation>
    <scope>NUCLEOTIDE SEQUENCE [LARGE SCALE GENOMIC DNA]</scope>
</reference>
<comment type="caution">
    <text evidence="1">The sequence shown here is derived from an EMBL/GenBank/DDBJ whole genome shotgun (WGS) entry which is preliminary data.</text>
</comment>
<evidence type="ECO:0008006" key="3">
    <source>
        <dbReference type="Google" id="ProtNLM"/>
    </source>
</evidence>
<protein>
    <recommendedName>
        <fullName evidence="3">PPM-type phosphatase domain-containing protein</fullName>
    </recommendedName>
</protein>
<sequence>MSTIRPDRCEILEDINSIISREFGNPLGEAAIEARMANGAIRVSASTRRKPSAEDDLQNGDGFLVQYDPQRHRVYLMHFDGRSGPLGSQHHLGKDKAMEVVGQILREEGDIAEAVYAANDVLKNSEVAVVTSGGERKVVPYTTVSAVELSLESDAEGKNIWHVVQLGDGLTLVIPQDSETAAFMTRQLTEALTAYINGEMDKSEALLGPRKNRMQTCLGNAWMDDPGDVLRYTDDRMLRPIKEEKPLKDGEVWAEVPVELAGERVCLVSASDVMSSIPPAELENLVRETMKGGDSATEVREAIASLLQEKQRQWEEVLQDGAPDWVTTSAGECQSHLPPDRDRSKASFVFTWL</sequence>
<dbReference type="AlphaFoldDB" id="A0A2M7TDU3"/>
<dbReference type="Proteomes" id="UP000230970">
    <property type="component" value="Unassembled WGS sequence"/>
</dbReference>
<gene>
    <name evidence="1" type="ORF">COY34_01155</name>
</gene>